<dbReference type="Proteomes" id="UP000032417">
    <property type="component" value="Chromosome 1"/>
</dbReference>
<dbReference type="HOGENOM" id="CLU_1336509_0_0_10"/>
<dbReference type="PROSITE" id="PS51257">
    <property type="entry name" value="PROKAR_LIPOPROTEIN"/>
    <property type="match status" value="1"/>
</dbReference>
<name>A0A098BXH4_9BACT</name>
<dbReference type="EMBL" id="LN515532">
    <property type="protein sequence ID" value="CEA14766.1"/>
    <property type="molecule type" value="Genomic_DNA"/>
</dbReference>
<dbReference type="AlphaFoldDB" id="A0A098BXH4"/>
<gene>
    <name evidence="1" type="ORF">ING2E5B_0090</name>
</gene>
<evidence type="ECO:0000313" key="2">
    <source>
        <dbReference type="Proteomes" id="UP000032417"/>
    </source>
</evidence>
<keyword evidence="2" id="KW-1185">Reference proteome</keyword>
<accession>A0A098BXH4</accession>
<organism evidence="1 2">
    <name type="scientific">Fermentimonas caenicola</name>
    <dbReference type="NCBI Taxonomy" id="1562970"/>
    <lineage>
        <taxon>Bacteria</taxon>
        <taxon>Pseudomonadati</taxon>
        <taxon>Bacteroidota</taxon>
        <taxon>Bacteroidia</taxon>
        <taxon>Bacteroidales</taxon>
        <taxon>Dysgonomonadaceae</taxon>
        <taxon>Fermentimonas</taxon>
    </lineage>
</organism>
<proteinExistence type="predicted"/>
<evidence type="ECO:0000313" key="1">
    <source>
        <dbReference type="EMBL" id="CEA14766.1"/>
    </source>
</evidence>
<reference evidence="1 2" key="1">
    <citation type="submission" date="2014-08" db="EMBL/GenBank/DDBJ databases">
        <authorList>
            <person name="Wibberg D."/>
        </authorList>
    </citation>
    <scope>NUCLEOTIDE SEQUENCE [LARGE SCALE GENOMIC DNA]</scope>
    <source>
        <strain evidence="2">ING2-E5B</strain>
    </source>
</reference>
<dbReference type="Gene3D" id="2.40.160.20">
    <property type="match status" value="1"/>
</dbReference>
<dbReference type="KEGG" id="pbt:ING2E5B_0090"/>
<protein>
    <submittedName>
        <fullName evidence="1">Uncharacterized protein</fullName>
    </submittedName>
</protein>
<sequence length="205" mass="23589">MFSILRTSLFVLFVFACTYMNGQNLEKMEFFFEAGSAKGINDVFSYNFQFSPGYKLTENFTLGVGIGFVDYNNRTDLKNELIDNHYFQTGWHNAWKPYLHGKYSISSNHRVNPFIKVDIGYAFFSHKKKLSYVDEIENDYVTIPFDIKGGINSTINLGILKHSNHFGEALTVSVFYLFQPVTYKYMSNSVRKNISSIGFNVGVIF</sequence>